<dbReference type="InterPro" id="IPR003718">
    <property type="entry name" value="OsmC/Ohr_fam"/>
</dbReference>
<evidence type="ECO:0000313" key="2">
    <source>
        <dbReference type="Proteomes" id="UP000307808"/>
    </source>
</evidence>
<reference evidence="1 2" key="1">
    <citation type="submission" date="2019-04" db="EMBL/GenBank/DDBJ databases">
        <authorList>
            <person name="Dong K."/>
        </authorList>
    </citation>
    <scope>NUCLEOTIDE SEQUENCE [LARGE SCALE GENOMIC DNA]</scope>
    <source>
        <strain evidence="2">dk3543</strain>
    </source>
</reference>
<keyword evidence="2" id="KW-1185">Reference proteome</keyword>
<dbReference type="Gene3D" id="3.30.300.20">
    <property type="match status" value="1"/>
</dbReference>
<dbReference type="PANTHER" id="PTHR34352">
    <property type="entry name" value="PROTEIN YHFA"/>
    <property type="match status" value="1"/>
</dbReference>
<dbReference type="Proteomes" id="UP000307808">
    <property type="component" value="Unassembled WGS sequence"/>
</dbReference>
<dbReference type="Pfam" id="PF02566">
    <property type="entry name" value="OsmC"/>
    <property type="match status" value="1"/>
</dbReference>
<dbReference type="PANTHER" id="PTHR34352:SF1">
    <property type="entry name" value="PROTEIN YHFA"/>
    <property type="match status" value="1"/>
</dbReference>
<protein>
    <submittedName>
        <fullName evidence="1">OsmC family peroxiredoxin</fullName>
    </submittedName>
</protein>
<comment type="caution">
    <text evidence="1">The sequence shown here is derived from an EMBL/GenBank/DDBJ whole genome shotgun (WGS) entry which is preliminary data.</text>
</comment>
<dbReference type="OrthoDB" id="4864805at2"/>
<evidence type="ECO:0000313" key="1">
    <source>
        <dbReference type="EMBL" id="TKI62391.1"/>
    </source>
</evidence>
<dbReference type="EMBL" id="SZPY01000002">
    <property type="protein sequence ID" value="TKI62391.1"/>
    <property type="molecule type" value="Genomic_DNA"/>
</dbReference>
<proteinExistence type="predicted"/>
<gene>
    <name evidence="1" type="ORF">FC770_08320</name>
</gene>
<sequence length="154" mass="16684">MTDAPHSDVPAPVVPAENHRAVQVSKIGQNRFKATNGRGGETYFGTGGDDPDFSPVELLLAAIAGCSAIDVDLITSKRAPAVKFEVLSEGDKVRDERGNHMTNLRLTFDLEFPEGEAGDAARSVVQRSMEQSRDRLCSVSRTVQIGEPVEFRQA</sequence>
<dbReference type="InterPro" id="IPR015946">
    <property type="entry name" value="KH_dom-like_a/b"/>
</dbReference>
<dbReference type="InterPro" id="IPR036102">
    <property type="entry name" value="OsmC/Ohrsf"/>
</dbReference>
<dbReference type="RefSeq" id="WP_137065660.1">
    <property type="nucleotide sequence ID" value="NZ_CP040748.1"/>
</dbReference>
<dbReference type="SUPFAM" id="SSF82784">
    <property type="entry name" value="OsmC-like"/>
    <property type="match status" value="1"/>
</dbReference>
<dbReference type="AlphaFoldDB" id="A0A4U2YR06"/>
<name>A0A4U2YR06_9ACTN</name>
<accession>A0A4U2YR06</accession>
<organism evidence="1 2">
    <name type="scientific">Nocardioides jishulii</name>
    <dbReference type="NCBI Taxonomy" id="2575440"/>
    <lineage>
        <taxon>Bacteria</taxon>
        <taxon>Bacillati</taxon>
        <taxon>Actinomycetota</taxon>
        <taxon>Actinomycetes</taxon>
        <taxon>Propionibacteriales</taxon>
        <taxon>Nocardioidaceae</taxon>
        <taxon>Nocardioides</taxon>
    </lineage>
</organism>